<evidence type="ECO:0000256" key="2">
    <source>
        <dbReference type="ARBA" id="ARBA00009347"/>
    </source>
</evidence>
<protein>
    <submittedName>
        <fullName evidence="11">Acyl-CoA dehydrogenase</fullName>
    </submittedName>
</protein>
<feature type="domain" description="Acyl-CoA dehydrogenase/oxidase C-terminal" evidence="8">
    <location>
        <begin position="231"/>
        <end position="378"/>
    </location>
</feature>
<dbReference type="InterPro" id="IPR009075">
    <property type="entry name" value="AcylCo_DH/oxidase_C"/>
</dbReference>
<dbReference type="KEGG" id="msar:MSAR_18440"/>
<dbReference type="Gene3D" id="1.10.540.10">
    <property type="entry name" value="Acyl-CoA dehydrogenase/oxidase, N-terminal domain"/>
    <property type="match status" value="1"/>
</dbReference>
<evidence type="ECO:0000256" key="7">
    <source>
        <dbReference type="RuleBase" id="RU362125"/>
    </source>
</evidence>
<keyword evidence="12" id="KW-1185">Reference proteome</keyword>
<evidence type="ECO:0000256" key="5">
    <source>
        <dbReference type="ARBA" id="ARBA00023002"/>
    </source>
</evidence>
<dbReference type="AlphaFoldDB" id="A0A7I7SPH7"/>
<dbReference type="InterPro" id="IPR006091">
    <property type="entry name" value="Acyl-CoA_Oxase/DH_mid-dom"/>
</dbReference>
<dbReference type="Pfam" id="PF02771">
    <property type="entry name" value="Acyl-CoA_dh_N"/>
    <property type="match status" value="1"/>
</dbReference>
<proteinExistence type="inferred from homology"/>
<dbReference type="GO" id="GO:0003995">
    <property type="term" value="F:acyl-CoA dehydrogenase activity"/>
    <property type="evidence" value="ECO:0007669"/>
    <property type="project" value="TreeGrafter"/>
</dbReference>
<dbReference type="SUPFAM" id="SSF56645">
    <property type="entry name" value="Acyl-CoA dehydrogenase NM domain-like"/>
    <property type="match status" value="1"/>
</dbReference>
<gene>
    <name evidence="11" type="primary">fadE3</name>
    <name evidence="11" type="ORF">MSAR_18440</name>
</gene>
<dbReference type="FunFam" id="2.40.110.10:FF:000002">
    <property type="entry name" value="Acyl-CoA dehydrogenase fadE12"/>
    <property type="match status" value="1"/>
</dbReference>
<comment type="catalytic activity">
    <reaction evidence="6">
        <text>a 2,3-saturated acyl-CoA + A = a 2,3-dehydroacyl-CoA + AH2</text>
        <dbReference type="Rhea" id="RHEA:48608"/>
        <dbReference type="ChEBI" id="CHEBI:13193"/>
        <dbReference type="ChEBI" id="CHEBI:17499"/>
        <dbReference type="ChEBI" id="CHEBI:60015"/>
        <dbReference type="ChEBI" id="CHEBI:65111"/>
    </reaction>
</comment>
<evidence type="ECO:0000256" key="4">
    <source>
        <dbReference type="ARBA" id="ARBA00022827"/>
    </source>
</evidence>
<evidence type="ECO:0000256" key="1">
    <source>
        <dbReference type="ARBA" id="ARBA00001974"/>
    </source>
</evidence>
<name>A0A7I7SPH7_9MYCO</name>
<keyword evidence="4 7" id="KW-0274">FAD</keyword>
<dbReference type="FunFam" id="1.20.140.10:FF:000004">
    <property type="entry name" value="Acyl-CoA dehydrogenase FadE25"/>
    <property type="match status" value="1"/>
</dbReference>
<dbReference type="Gene3D" id="1.20.140.10">
    <property type="entry name" value="Butyryl-CoA Dehydrogenase, subunit A, domain 3"/>
    <property type="match status" value="1"/>
</dbReference>
<dbReference type="InterPro" id="IPR013786">
    <property type="entry name" value="AcylCoA_DH/ox_N"/>
</dbReference>
<accession>A0A7I7SPH7</accession>
<comment type="cofactor">
    <cofactor evidence="1 7">
        <name>FAD</name>
        <dbReference type="ChEBI" id="CHEBI:57692"/>
    </cofactor>
</comment>
<dbReference type="Gene3D" id="2.40.110.10">
    <property type="entry name" value="Butyryl-CoA Dehydrogenase, subunit A, domain 2"/>
    <property type="match status" value="1"/>
</dbReference>
<organism evidence="11 12">
    <name type="scientific">Mycolicibacterium sarraceniae</name>
    <dbReference type="NCBI Taxonomy" id="1534348"/>
    <lineage>
        <taxon>Bacteria</taxon>
        <taxon>Bacillati</taxon>
        <taxon>Actinomycetota</taxon>
        <taxon>Actinomycetes</taxon>
        <taxon>Mycobacteriales</taxon>
        <taxon>Mycobacteriaceae</taxon>
        <taxon>Mycolicibacterium</taxon>
    </lineage>
</organism>
<dbReference type="PANTHER" id="PTHR43884">
    <property type="entry name" value="ACYL-COA DEHYDROGENASE"/>
    <property type="match status" value="1"/>
</dbReference>
<dbReference type="EMBL" id="AP022595">
    <property type="protein sequence ID" value="BBY58708.1"/>
    <property type="molecule type" value="Genomic_DNA"/>
</dbReference>
<sequence>MSTALNDEETLLVETVRAFVDRDVKPSVREVEHANTYPEAWIEQMKRIGIYGLAISEQYGGSPVSMPCYVEVTQELARGWMSLAGAMGGHTVVAKLLEIFGTDQQKQTYLPAMATGDVRATMALTEPGGGSDLQNMTCIARADGDELVITGAKTWISNARRSGLIALLCKTDPQATPRHRGISVVLVESPTAGLTISRDLPKLGYKGVESCELAFDDCRVPASAILGGAPGRGFSQMMKGLETGRIQVASRALGVATAALEDALAYAQDRKSFGRPIWKHQVIGNYLADMATKLTAARQLTRYAAQRHDSGERCDMEAGMAKLFASEVAMEIALNAVRIHGGYGYSTEYDVERYFRDAPLMIVGEGTNEIQRNVIAGQLVARGGI</sequence>
<feature type="domain" description="Acyl-CoA oxidase/dehydrogenase middle" evidence="9">
    <location>
        <begin position="122"/>
        <end position="218"/>
    </location>
</feature>
<keyword evidence="3 7" id="KW-0285">Flavoprotein</keyword>
<evidence type="ECO:0000259" key="8">
    <source>
        <dbReference type="Pfam" id="PF00441"/>
    </source>
</evidence>
<dbReference type="GO" id="GO:0050660">
    <property type="term" value="F:flavin adenine dinucleotide binding"/>
    <property type="evidence" value="ECO:0007669"/>
    <property type="project" value="InterPro"/>
</dbReference>
<dbReference type="Pfam" id="PF00441">
    <property type="entry name" value="Acyl-CoA_dh_1"/>
    <property type="match status" value="1"/>
</dbReference>
<dbReference type="InterPro" id="IPR046373">
    <property type="entry name" value="Acyl-CoA_Oxase/DH_mid-dom_sf"/>
</dbReference>
<evidence type="ECO:0000256" key="6">
    <source>
        <dbReference type="ARBA" id="ARBA00052546"/>
    </source>
</evidence>
<feature type="domain" description="Acyl-CoA dehydrogenase/oxidase N-terminal" evidence="10">
    <location>
        <begin position="7"/>
        <end position="117"/>
    </location>
</feature>
<dbReference type="Proteomes" id="UP000466445">
    <property type="component" value="Chromosome"/>
</dbReference>
<dbReference type="SUPFAM" id="SSF47203">
    <property type="entry name" value="Acyl-CoA dehydrogenase C-terminal domain-like"/>
    <property type="match status" value="1"/>
</dbReference>
<dbReference type="RefSeq" id="WP_163696364.1">
    <property type="nucleotide sequence ID" value="NZ_AP022595.1"/>
</dbReference>
<evidence type="ECO:0000313" key="12">
    <source>
        <dbReference type="Proteomes" id="UP000466445"/>
    </source>
</evidence>
<evidence type="ECO:0000259" key="10">
    <source>
        <dbReference type="Pfam" id="PF02771"/>
    </source>
</evidence>
<dbReference type="InterPro" id="IPR009100">
    <property type="entry name" value="AcylCoA_DH/oxidase_NM_dom_sf"/>
</dbReference>
<dbReference type="Pfam" id="PF02770">
    <property type="entry name" value="Acyl-CoA_dh_M"/>
    <property type="match status" value="1"/>
</dbReference>
<evidence type="ECO:0000256" key="3">
    <source>
        <dbReference type="ARBA" id="ARBA00022630"/>
    </source>
</evidence>
<dbReference type="InterPro" id="IPR037069">
    <property type="entry name" value="AcylCoA_DH/ox_N_sf"/>
</dbReference>
<dbReference type="PIRSF" id="PIRSF016578">
    <property type="entry name" value="HsaA"/>
    <property type="match status" value="1"/>
</dbReference>
<dbReference type="InterPro" id="IPR036250">
    <property type="entry name" value="AcylCo_DH-like_C"/>
</dbReference>
<keyword evidence="5 7" id="KW-0560">Oxidoreductase</keyword>
<evidence type="ECO:0000313" key="11">
    <source>
        <dbReference type="EMBL" id="BBY58708.1"/>
    </source>
</evidence>
<evidence type="ECO:0000259" key="9">
    <source>
        <dbReference type="Pfam" id="PF02770"/>
    </source>
</evidence>
<reference evidence="11 12" key="1">
    <citation type="journal article" date="2019" name="Emerg. Microbes Infect.">
        <title>Comprehensive subspecies identification of 175 nontuberculous mycobacteria species based on 7547 genomic profiles.</title>
        <authorList>
            <person name="Matsumoto Y."/>
            <person name="Kinjo T."/>
            <person name="Motooka D."/>
            <person name="Nabeya D."/>
            <person name="Jung N."/>
            <person name="Uechi K."/>
            <person name="Horii T."/>
            <person name="Iida T."/>
            <person name="Fujita J."/>
            <person name="Nakamura S."/>
        </authorList>
    </citation>
    <scope>NUCLEOTIDE SEQUENCE [LARGE SCALE GENOMIC DNA]</scope>
    <source>
        <strain evidence="11 12">JCM 30395</strain>
    </source>
</reference>
<comment type="similarity">
    <text evidence="2 7">Belongs to the acyl-CoA dehydrogenase family.</text>
</comment>
<dbReference type="PANTHER" id="PTHR43884:SF12">
    <property type="entry name" value="ISOVALERYL-COA DEHYDROGENASE, MITOCHONDRIAL-RELATED"/>
    <property type="match status" value="1"/>
</dbReference>